<feature type="compositionally biased region" description="Polar residues" evidence="1">
    <location>
        <begin position="86"/>
        <end position="99"/>
    </location>
</feature>
<comment type="caution">
    <text evidence="2">The sequence shown here is derived from an EMBL/GenBank/DDBJ whole genome shotgun (WGS) entry which is preliminary data.</text>
</comment>
<evidence type="ECO:0000313" key="2">
    <source>
        <dbReference type="EMBL" id="KAK3794660.1"/>
    </source>
</evidence>
<feature type="compositionally biased region" description="Low complexity" evidence="1">
    <location>
        <begin position="419"/>
        <end position="442"/>
    </location>
</feature>
<keyword evidence="3" id="KW-1185">Reference proteome</keyword>
<feature type="compositionally biased region" description="Basic and acidic residues" evidence="1">
    <location>
        <begin position="394"/>
        <end position="414"/>
    </location>
</feature>
<proteinExistence type="predicted"/>
<feature type="region of interest" description="Disordered" evidence="1">
    <location>
        <begin position="86"/>
        <end position="125"/>
    </location>
</feature>
<feature type="compositionally biased region" description="Polar residues" evidence="1">
    <location>
        <begin position="182"/>
        <end position="196"/>
    </location>
</feature>
<name>A0AAE1AVA4_9GAST</name>
<protein>
    <submittedName>
        <fullName evidence="2">Uncharacterized protein</fullName>
    </submittedName>
</protein>
<reference evidence="2" key="1">
    <citation type="journal article" date="2023" name="G3 (Bethesda)">
        <title>A reference genome for the long-term kleptoplast-retaining sea slug Elysia crispata morphotype clarki.</title>
        <authorList>
            <person name="Eastman K.E."/>
            <person name="Pendleton A.L."/>
            <person name="Shaikh M.A."/>
            <person name="Suttiyut T."/>
            <person name="Ogas R."/>
            <person name="Tomko P."/>
            <person name="Gavelis G."/>
            <person name="Widhalm J.R."/>
            <person name="Wisecaver J.H."/>
        </authorList>
    </citation>
    <scope>NUCLEOTIDE SEQUENCE</scope>
    <source>
        <strain evidence="2">ECLA1</strain>
    </source>
</reference>
<dbReference type="EMBL" id="JAWDGP010001105">
    <property type="protein sequence ID" value="KAK3794660.1"/>
    <property type="molecule type" value="Genomic_DNA"/>
</dbReference>
<feature type="compositionally biased region" description="Basic and acidic residues" evidence="1">
    <location>
        <begin position="446"/>
        <end position="465"/>
    </location>
</feature>
<evidence type="ECO:0000313" key="3">
    <source>
        <dbReference type="Proteomes" id="UP001283361"/>
    </source>
</evidence>
<evidence type="ECO:0000256" key="1">
    <source>
        <dbReference type="SAM" id="MobiDB-lite"/>
    </source>
</evidence>
<feature type="region of interest" description="Disordered" evidence="1">
    <location>
        <begin position="301"/>
        <end position="465"/>
    </location>
</feature>
<feature type="compositionally biased region" description="Polar residues" evidence="1">
    <location>
        <begin position="319"/>
        <end position="329"/>
    </location>
</feature>
<sequence>MTSLAVPVIRGHRVKSWTDRDEGRPDLAQALLVVSPHQQQPQQNQQQQQQQQLLLRPRTTSSEYRVRRSASVQAAQSCSIKVIGRQVSSPSLGRPQTPTLGLERHDRGHRSGSRQATPRPQAGLLKVDTSLSDILAARDLSVTESQLESSGKRRQKSCKLNRSSSLPSAPLSVKSVAVALSNRPSSSAAQPTTRPRPNTAAAPQVRAQNFDLELSHIENSKTRQLEYFPEKSSRKHSRHVVKNSTEIQVDTCGTVINTDSDKTASGILTHFDGNLCGPGQTDITPDGVTPHSLTSLSMVEREVSNSNNKETILPHTGSRYRSASPSASETYLEPEATGPVSKEKYSPSGKTELSPPALTQSEHQGSPRAAPSVGECQPSCEDAQGTSQQLLESAEAKETLHSFDGTRKSPDDHLSVAASSVIDSESTASSSSIDSDLNSSSIVKSHPGDEVKESPSHQPDRQGMELVDRASTYKIKYRGSHSAEVTSGPRAPRCSIAEEIRRQNQLLEERNSDVSRVGQITDNLRLEPAAREAELGRQVSGLVINKGEVCGSPGFSLLQGQLKTAVRKGDKTDASSPHHKMGIMPRSTLTDKGRRPLRGLCCPDDRELPAVTGGSKARLRGRESVDALCVEGDACGTESASSTTSSSAPSPALAPLSRVSVQDSSLLSAAVNRAISDSKVRVSLAFLKEKQGGLCTGFRHRLSAAPDNGSSSVTLNNNNNNNNNPTAASKAGDAPHFCVKNVKSPRQGQVASPSNTPRYVYVGFEVEESGSEREAASMSLNGGAMELAKDPRLANVLSELCERTAFYVGTA</sequence>
<gene>
    <name evidence="2" type="ORF">RRG08_003803</name>
</gene>
<feature type="region of interest" description="Disordered" evidence="1">
    <location>
        <begin position="143"/>
        <end position="203"/>
    </location>
</feature>
<organism evidence="2 3">
    <name type="scientific">Elysia crispata</name>
    <name type="common">lettuce slug</name>
    <dbReference type="NCBI Taxonomy" id="231223"/>
    <lineage>
        <taxon>Eukaryota</taxon>
        <taxon>Metazoa</taxon>
        <taxon>Spiralia</taxon>
        <taxon>Lophotrochozoa</taxon>
        <taxon>Mollusca</taxon>
        <taxon>Gastropoda</taxon>
        <taxon>Heterobranchia</taxon>
        <taxon>Euthyneura</taxon>
        <taxon>Panpulmonata</taxon>
        <taxon>Sacoglossa</taxon>
        <taxon>Placobranchoidea</taxon>
        <taxon>Plakobranchidae</taxon>
        <taxon>Elysia</taxon>
    </lineage>
</organism>
<dbReference type="AlphaFoldDB" id="A0AAE1AVA4"/>
<feature type="region of interest" description="Disordered" evidence="1">
    <location>
        <begin position="35"/>
        <end position="70"/>
    </location>
</feature>
<feature type="region of interest" description="Disordered" evidence="1">
    <location>
        <begin position="706"/>
        <end position="732"/>
    </location>
</feature>
<accession>A0AAE1AVA4</accession>
<feature type="compositionally biased region" description="Low complexity" evidence="1">
    <location>
        <begin position="38"/>
        <end position="52"/>
    </location>
</feature>
<feature type="region of interest" description="Disordered" evidence="1">
    <location>
        <begin position="570"/>
        <end position="596"/>
    </location>
</feature>
<dbReference type="Proteomes" id="UP001283361">
    <property type="component" value="Unassembled WGS sequence"/>
</dbReference>